<dbReference type="Proteomes" id="UP001501563">
    <property type="component" value="Unassembled WGS sequence"/>
</dbReference>
<dbReference type="InterPro" id="IPR025475">
    <property type="entry name" value="DUF4326"/>
</dbReference>
<organism evidence="2 3">
    <name type="scientific">Streptomyces lannensis</name>
    <dbReference type="NCBI Taxonomy" id="766498"/>
    <lineage>
        <taxon>Bacteria</taxon>
        <taxon>Bacillati</taxon>
        <taxon>Actinomycetota</taxon>
        <taxon>Actinomycetes</taxon>
        <taxon>Kitasatosporales</taxon>
        <taxon>Streptomycetaceae</taxon>
        <taxon>Streptomyces</taxon>
    </lineage>
</organism>
<reference evidence="3" key="1">
    <citation type="journal article" date="2019" name="Int. J. Syst. Evol. Microbiol.">
        <title>The Global Catalogue of Microorganisms (GCM) 10K type strain sequencing project: providing services to taxonomists for standard genome sequencing and annotation.</title>
        <authorList>
            <consortium name="The Broad Institute Genomics Platform"/>
            <consortium name="The Broad Institute Genome Sequencing Center for Infectious Disease"/>
            <person name="Wu L."/>
            <person name="Ma J."/>
        </authorList>
    </citation>
    <scope>NUCLEOTIDE SEQUENCE [LARGE SCALE GENOMIC DNA]</scope>
    <source>
        <strain evidence="3">JCM 16578</strain>
    </source>
</reference>
<accession>A0ABP7KAB5</accession>
<dbReference type="Pfam" id="PF14216">
    <property type="entry name" value="DUF4326"/>
    <property type="match status" value="1"/>
</dbReference>
<gene>
    <name evidence="2" type="ORF">GCM10022207_40040</name>
</gene>
<feature type="domain" description="DUF4326" evidence="1">
    <location>
        <begin position="23"/>
        <end position="107"/>
    </location>
</feature>
<dbReference type="RefSeq" id="WP_331268214.1">
    <property type="nucleotide sequence ID" value="NZ_BAAAZA010000010.1"/>
</dbReference>
<protein>
    <submittedName>
        <fullName evidence="2">DUF4326 domain-containing protein</fullName>
    </submittedName>
</protein>
<sequence>MTTTVINLKGRLQEFGPALEYGPEDVVYIGRRMVRGGWNLPGHPLYNPFQIDTPQKKRDGTRAEVMDKYREHLKSRPDLLELVPALRGRTLACWCAPEACHGDILAEIADRTGGLGHGS</sequence>
<proteinExistence type="predicted"/>
<evidence type="ECO:0000313" key="3">
    <source>
        <dbReference type="Proteomes" id="UP001501563"/>
    </source>
</evidence>
<name>A0ABP7KAB5_9ACTN</name>
<evidence type="ECO:0000313" key="2">
    <source>
        <dbReference type="EMBL" id="GAA3870772.1"/>
    </source>
</evidence>
<keyword evidence="3" id="KW-1185">Reference proteome</keyword>
<evidence type="ECO:0000259" key="1">
    <source>
        <dbReference type="Pfam" id="PF14216"/>
    </source>
</evidence>
<dbReference type="EMBL" id="BAAAZA010000010">
    <property type="protein sequence ID" value="GAA3870772.1"/>
    <property type="molecule type" value="Genomic_DNA"/>
</dbReference>
<comment type="caution">
    <text evidence="2">The sequence shown here is derived from an EMBL/GenBank/DDBJ whole genome shotgun (WGS) entry which is preliminary data.</text>
</comment>